<feature type="transmembrane region" description="Helical" evidence="1">
    <location>
        <begin position="78"/>
        <end position="99"/>
    </location>
</feature>
<keyword evidence="1" id="KW-1133">Transmembrane helix</keyword>
<dbReference type="InterPro" id="IPR049500">
    <property type="entry name" value="Peptidase_M50B-like"/>
</dbReference>
<evidence type="ECO:0000256" key="1">
    <source>
        <dbReference type="SAM" id="Phobius"/>
    </source>
</evidence>
<dbReference type="PANTHER" id="PTHR33979">
    <property type="entry name" value="OS02G0221600 PROTEIN"/>
    <property type="match status" value="1"/>
</dbReference>
<keyword evidence="1" id="KW-0812">Transmembrane</keyword>
<reference evidence="2 3" key="1">
    <citation type="submission" date="2019-06" db="EMBL/GenBank/DDBJ databases">
        <title>Sorghum-associated microbial communities from plants grown in Nebraska, USA.</title>
        <authorList>
            <person name="Schachtman D."/>
        </authorList>
    </citation>
    <scope>NUCLEOTIDE SEQUENCE [LARGE SCALE GENOMIC DNA]</scope>
    <source>
        <strain evidence="2 3">2482</strain>
    </source>
</reference>
<feature type="transmembrane region" description="Helical" evidence="1">
    <location>
        <begin position="129"/>
        <end position="146"/>
    </location>
</feature>
<feature type="transmembrane region" description="Helical" evidence="1">
    <location>
        <begin position="199"/>
        <end position="218"/>
    </location>
</feature>
<comment type="caution">
    <text evidence="2">The sequence shown here is derived from an EMBL/GenBank/DDBJ whole genome shotgun (WGS) entry which is preliminary data.</text>
</comment>
<dbReference type="PANTHER" id="PTHR33979:SF2">
    <property type="entry name" value="PEPTIDASE M50B-LIKE-DOMAIN-CONTAINING PROTEIN"/>
    <property type="match status" value="1"/>
</dbReference>
<accession>A0A561CMB6</accession>
<name>A0A561CMB6_9BACI</name>
<dbReference type="Proteomes" id="UP000319671">
    <property type="component" value="Unassembled WGS sequence"/>
</dbReference>
<evidence type="ECO:0000313" key="3">
    <source>
        <dbReference type="Proteomes" id="UP000319671"/>
    </source>
</evidence>
<dbReference type="AlphaFoldDB" id="A0A561CMB6"/>
<gene>
    <name evidence="2" type="ORF">FB550_11936</name>
</gene>
<organism evidence="2 3">
    <name type="scientific">Neobacillus bataviensis</name>
    <dbReference type="NCBI Taxonomy" id="220685"/>
    <lineage>
        <taxon>Bacteria</taxon>
        <taxon>Bacillati</taxon>
        <taxon>Bacillota</taxon>
        <taxon>Bacilli</taxon>
        <taxon>Bacillales</taxon>
        <taxon>Bacillaceae</taxon>
        <taxon>Neobacillus</taxon>
    </lineage>
</organism>
<keyword evidence="1" id="KW-0472">Membrane</keyword>
<evidence type="ECO:0000313" key="2">
    <source>
        <dbReference type="EMBL" id="TWD92306.1"/>
    </source>
</evidence>
<dbReference type="EMBL" id="VIVN01000019">
    <property type="protein sequence ID" value="TWD92306.1"/>
    <property type="molecule type" value="Genomic_DNA"/>
</dbReference>
<feature type="transmembrane region" description="Helical" evidence="1">
    <location>
        <begin position="106"/>
        <end position="123"/>
    </location>
</feature>
<proteinExistence type="predicted"/>
<sequence length="227" mass="25685">MSFVRDKFSAKFFLFLAIAFILIHVPIIGNYVKIINTLIHETGHAIIALFGGKVETISLFMNSEGATISDQSTWMGSFFTSLAGYTFASFMAFLSFLLLRRKKEILLIDILLAFIFLNLIFWVRNPYGVFWLFSFACAFLFLLIKGSQGVRDYLLLLIAAILLVDSVQSTYEILFLSILQPQAAGDAANLAQLTGVLPAAFWGLFFFLQSLWFCFYGFKRGYYKVGI</sequence>
<dbReference type="Pfam" id="PF13398">
    <property type="entry name" value="Peptidase_M50B"/>
    <property type="match status" value="1"/>
</dbReference>
<dbReference type="RefSeq" id="WP_144567911.1">
    <property type="nucleotide sequence ID" value="NZ_VIVN01000019.1"/>
</dbReference>
<protein>
    <submittedName>
        <fullName evidence="2">Peptidase M50B-like protein</fullName>
    </submittedName>
</protein>
<keyword evidence="3" id="KW-1185">Reference proteome</keyword>
<feature type="transmembrane region" description="Helical" evidence="1">
    <location>
        <begin position="153"/>
        <end position="179"/>
    </location>
</feature>
<feature type="transmembrane region" description="Helical" evidence="1">
    <location>
        <begin position="12"/>
        <end position="32"/>
    </location>
</feature>